<name>A0A1B2DC49_9BACL</name>
<dbReference type="AlphaFoldDB" id="A0A1B2DC49"/>
<dbReference type="GO" id="GO:0008168">
    <property type="term" value="F:methyltransferase activity"/>
    <property type="evidence" value="ECO:0007669"/>
    <property type="project" value="UniProtKB-KW"/>
</dbReference>
<proteinExistence type="predicted"/>
<accession>A0A1B2DC49</accession>
<keyword evidence="1" id="KW-0808">Transferase</keyword>
<dbReference type="EMBL" id="CP016808">
    <property type="protein sequence ID" value="ANY65275.1"/>
    <property type="molecule type" value="Genomic_DNA"/>
</dbReference>
<gene>
    <name evidence="1" type="ORF">BBD42_01365</name>
</gene>
<reference evidence="1" key="1">
    <citation type="submission" date="2016-08" db="EMBL/GenBank/DDBJ databases">
        <title>Complete Genome Seqeunce of Paenibacillus sp. BIHB 4019 from tea rhizoplane.</title>
        <authorList>
            <person name="Thakur R."/>
            <person name="Swarnkar M.K."/>
            <person name="Gulati A."/>
        </authorList>
    </citation>
    <scope>NUCLEOTIDE SEQUENCE [LARGE SCALE GENOMIC DNA]</scope>
    <source>
        <strain evidence="1">BIHB4019</strain>
    </source>
</reference>
<dbReference type="GO" id="GO:0032259">
    <property type="term" value="P:methylation"/>
    <property type="evidence" value="ECO:0007669"/>
    <property type="project" value="UniProtKB-KW"/>
</dbReference>
<evidence type="ECO:0000313" key="1">
    <source>
        <dbReference type="EMBL" id="ANY65275.1"/>
    </source>
</evidence>
<sequence>MGMELESMSLARQVDFVFRQLEEELMNAIAGTVCIHIRNNAVGKFGMRHNPLETRNGQFEKLNSGMTAKQVQDFRKMAIEGLKYRRNWTHGEIMYDFAVKQGAGSWSASVCYESNYNTSNWSYRYKQPRQSNLRELYPGAE</sequence>
<organism evidence="1">
    <name type="scientific">Paenibacillus sp. BIHB 4019</name>
    <dbReference type="NCBI Taxonomy" id="1870819"/>
    <lineage>
        <taxon>Bacteria</taxon>
        <taxon>Bacillati</taxon>
        <taxon>Bacillota</taxon>
        <taxon>Bacilli</taxon>
        <taxon>Bacillales</taxon>
        <taxon>Paenibacillaceae</taxon>
        <taxon>Paenibacillus</taxon>
    </lineage>
</organism>
<keyword evidence="1" id="KW-0489">Methyltransferase</keyword>
<protein>
    <submittedName>
        <fullName evidence="1">O-methyltransferase</fullName>
    </submittedName>
</protein>